<reference evidence="1 2" key="1">
    <citation type="submission" date="2019-04" db="EMBL/GenBank/DDBJ databases">
        <authorList>
            <consortium name="Pathogen Informatics"/>
        </authorList>
    </citation>
    <scope>NUCLEOTIDE SEQUENCE [LARGE SCALE GENOMIC DNA]</scope>
    <source>
        <strain evidence="1 2">NCTC9185</strain>
    </source>
</reference>
<protein>
    <submittedName>
        <fullName evidence="1">Uncharacterized protein</fullName>
    </submittedName>
</protein>
<dbReference type="EMBL" id="CABDVU010000001">
    <property type="protein sequence ID" value="VTN11472.1"/>
    <property type="molecule type" value="Genomic_DNA"/>
</dbReference>
<name>A0A4U9D2Q6_RAOTE</name>
<gene>
    <name evidence="1" type="ORF">NCTC9185_03428</name>
</gene>
<dbReference type="AlphaFoldDB" id="A0A4U9D2Q6"/>
<evidence type="ECO:0000313" key="2">
    <source>
        <dbReference type="Proteomes" id="UP000339249"/>
    </source>
</evidence>
<accession>A0A4U9D2Q6</accession>
<evidence type="ECO:0000313" key="1">
    <source>
        <dbReference type="EMBL" id="VTN11472.1"/>
    </source>
</evidence>
<dbReference type="Proteomes" id="UP000339249">
    <property type="component" value="Unassembled WGS sequence"/>
</dbReference>
<proteinExistence type="predicted"/>
<organism evidence="1 2">
    <name type="scientific">Raoultella terrigena</name>
    <name type="common">Klebsiella terrigena</name>
    <dbReference type="NCBI Taxonomy" id="577"/>
    <lineage>
        <taxon>Bacteria</taxon>
        <taxon>Pseudomonadati</taxon>
        <taxon>Pseudomonadota</taxon>
        <taxon>Gammaproteobacteria</taxon>
        <taxon>Enterobacterales</taxon>
        <taxon>Enterobacteriaceae</taxon>
        <taxon>Klebsiella/Raoultella group</taxon>
        <taxon>Raoultella</taxon>
    </lineage>
</organism>
<sequence>MNTIHTLLQRLDKLEAADQIRHLIQSIYAFMR</sequence>